<keyword evidence="7 9" id="KW-0472">Membrane</keyword>
<feature type="transmembrane region" description="Helical" evidence="9">
    <location>
        <begin position="495"/>
        <end position="513"/>
    </location>
</feature>
<keyword evidence="2" id="KW-1003">Cell membrane</keyword>
<evidence type="ECO:0000256" key="5">
    <source>
        <dbReference type="ARBA" id="ARBA00022692"/>
    </source>
</evidence>
<evidence type="ECO:0000313" key="12">
    <source>
        <dbReference type="EMBL" id="QEH37394.1"/>
    </source>
</evidence>
<feature type="domain" description="Glycosyltransferase RgtA/B/C/D-like" evidence="10">
    <location>
        <begin position="86"/>
        <end position="244"/>
    </location>
</feature>
<dbReference type="Pfam" id="PF13231">
    <property type="entry name" value="PMT_2"/>
    <property type="match status" value="1"/>
</dbReference>
<evidence type="ECO:0000256" key="1">
    <source>
        <dbReference type="ARBA" id="ARBA00004651"/>
    </source>
</evidence>
<sequence>MLMQLSMKGDGRDRAERIGSGRGRPGAAVLAGWAAVLLVAAGIRLWGLEKNGYGNPYYAAAARSMLVNPTNFFFASFDPGGFVTVDKPPLALWIQAASAGLFGYGGTSLIVPQAIMGASTVLAVGLLVRRAGGDAAGLIAGLVLALFPISVAIDRDNMPDTILVLLQVLAAGAAFRAIETGKGRWLVASMALIGLGFNAKMLAAFVVLPTFYLAYLLFAPGSPIERAKQLALASCVLVVVALSWTVAVDLTPASRRPYMGGSTNNSALGLALGYNGLGRVFGGMGNMGPGGGGPPPGGPALDADDDQGPGGPPADMAGMPGPGGPFPGGPFPGGPGGPFPGGPMGPGGPNGPPGFGGPPGPLRLLGREMAGQFAWLLPLAVLGGLSACRGSTWRRPLDRRATSIFIWSGWFLTYALIFSFSRGITHSYYTVELAAPLAAMVGLCVVSMWQWQWQAAAGWGNLRALLLSAAIVSTAAWQYALLAPFAEWQSRLEPALVAAACLAAAGGLAAWGTGGTRWQWGRGPAPALITLCAGLAALMVVPAAWSLMAVAAPGMGMMPAADPFLLESVDGMAGPGPGWRPPGMRGGPGMELMGQEGLADFLAANHRGERYFVATSSSMPAAPLIIRSGLPVMAVGGFSGQDPILTTDQFASIVEAGELRFAVEDPRGPGGPGPGGPGGGRLGRGPGGPGGPGVENREINEWIRKHGKLVGPEVWGDDRGVPDEPDDGLNGGPPGFPGRRMRLRVYDLHPERGLVRVGPVPGRVAAAGKGKGVRP</sequence>
<keyword evidence="5 9" id="KW-0812">Transmembrane</keyword>
<keyword evidence="4" id="KW-0808">Transferase</keyword>
<dbReference type="GO" id="GO:0010041">
    <property type="term" value="P:response to iron(III) ion"/>
    <property type="evidence" value="ECO:0007669"/>
    <property type="project" value="TreeGrafter"/>
</dbReference>
<feature type="transmembrane region" description="Helical" evidence="9">
    <location>
        <begin position="185"/>
        <end position="218"/>
    </location>
</feature>
<dbReference type="OrthoDB" id="9810398at2"/>
<feature type="region of interest" description="Disordered" evidence="8">
    <location>
        <begin position="1"/>
        <end position="20"/>
    </location>
</feature>
<feature type="region of interest" description="Disordered" evidence="8">
    <location>
        <begin position="663"/>
        <end position="696"/>
    </location>
</feature>
<comment type="subcellular location">
    <subcellularLocation>
        <location evidence="1">Cell membrane</location>
        <topology evidence="1">Multi-pass membrane protein</topology>
    </subcellularLocation>
</comment>
<feature type="transmembrane region" description="Helical" evidence="9">
    <location>
        <begin position="27"/>
        <end position="47"/>
    </location>
</feature>
<dbReference type="InterPro" id="IPR056785">
    <property type="entry name" value="YkcA/B-like_C"/>
</dbReference>
<feature type="transmembrane region" description="Helical" evidence="9">
    <location>
        <begin position="135"/>
        <end position="153"/>
    </location>
</feature>
<feature type="transmembrane region" description="Helical" evidence="9">
    <location>
        <begin position="464"/>
        <end position="483"/>
    </location>
</feature>
<dbReference type="Pfam" id="PF24878">
    <property type="entry name" value="YkcB_C"/>
    <property type="match status" value="1"/>
</dbReference>
<protein>
    <submittedName>
        <fullName evidence="12">Uncharacterized protein</fullName>
    </submittedName>
</protein>
<keyword evidence="13" id="KW-1185">Reference proteome</keyword>
<reference evidence="12 13" key="1">
    <citation type="submission" date="2019-08" db="EMBL/GenBank/DDBJ databases">
        <title>Deep-cultivation of Planctomycetes and their phenomic and genomic characterization uncovers novel biology.</title>
        <authorList>
            <person name="Wiegand S."/>
            <person name="Jogler M."/>
            <person name="Boedeker C."/>
            <person name="Pinto D."/>
            <person name="Vollmers J."/>
            <person name="Rivas-Marin E."/>
            <person name="Kohn T."/>
            <person name="Peeters S.H."/>
            <person name="Heuer A."/>
            <person name="Rast P."/>
            <person name="Oberbeckmann S."/>
            <person name="Bunk B."/>
            <person name="Jeske O."/>
            <person name="Meyerdierks A."/>
            <person name="Storesund J.E."/>
            <person name="Kallscheuer N."/>
            <person name="Luecker S."/>
            <person name="Lage O.M."/>
            <person name="Pohl T."/>
            <person name="Merkel B.J."/>
            <person name="Hornburger P."/>
            <person name="Mueller R.-W."/>
            <person name="Bruemmer F."/>
            <person name="Labrenz M."/>
            <person name="Spormann A.M."/>
            <person name="Op den Camp H."/>
            <person name="Overmann J."/>
            <person name="Amann R."/>
            <person name="Jetten M.S.M."/>
            <person name="Mascher T."/>
            <person name="Medema M.H."/>
            <person name="Devos D.P."/>
            <person name="Kaster A.-K."/>
            <person name="Ovreas L."/>
            <person name="Rohde M."/>
            <person name="Galperin M.Y."/>
            <person name="Jogler C."/>
        </authorList>
    </citation>
    <scope>NUCLEOTIDE SEQUENCE [LARGE SCALE GENOMIC DNA]</scope>
    <source>
        <strain evidence="12 13">OJF2</strain>
    </source>
</reference>
<evidence type="ECO:0000256" key="4">
    <source>
        <dbReference type="ARBA" id="ARBA00022679"/>
    </source>
</evidence>
<feature type="compositionally biased region" description="Pro residues" evidence="8">
    <location>
        <begin position="322"/>
        <end position="343"/>
    </location>
</feature>
<evidence type="ECO:0000259" key="11">
    <source>
        <dbReference type="Pfam" id="PF24878"/>
    </source>
</evidence>
<feature type="domain" description="Putative mannosyltransferase YkcA/B-like C-terminal" evidence="11">
    <location>
        <begin position="598"/>
        <end position="671"/>
    </location>
</feature>
<dbReference type="GO" id="GO:0009103">
    <property type="term" value="P:lipopolysaccharide biosynthetic process"/>
    <property type="evidence" value="ECO:0007669"/>
    <property type="project" value="UniProtKB-ARBA"/>
</dbReference>
<dbReference type="PANTHER" id="PTHR33908:SF3">
    <property type="entry name" value="UNDECAPRENYL PHOSPHATE-ALPHA-4-AMINO-4-DEOXY-L-ARABINOSE ARABINOSYL TRANSFERASE"/>
    <property type="match status" value="1"/>
</dbReference>
<evidence type="ECO:0000256" key="9">
    <source>
        <dbReference type="SAM" id="Phobius"/>
    </source>
</evidence>
<gene>
    <name evidence="12" type="ORF">OJF2_59850</name>
</gene>
<dbReference type="KEGG" id="agv:OJF2_59850"/>
<evidence type="ECO:0000259" key="10">
    <source>
        <dbReference type="Pfam" id="PF13231"/>
    </source>
</evidence>
<evidence type="ECO:0000256" key="7">
    <source>
        <dbReference type="ARBA" id="ARBA00023136"/>
    </source>
</evidence>
<proteinExistence type="predicted"/>
<feature type="compositionally biased region" description="Gly residues" evidence="8">
    <location>
        <begin position="676"/>
        <end position="693"/>
    </location>
</feature>
<feature type="transmembrane region" description="Helical" evidence="9">
    <location>
        <begin position="230"/>
        <end position="250"/>
    </location>
</feature>
<dbReference type="GO" id="GO:0005886">
    <property type="term" value="C:plasma membrane"/>
    <property type="evidence" value="ECO:0007669"/>
    <property type="project" value="UniProtKB-SubCell"/>
</dbReference>
<keyword evidence="6 9" id="KW-1133">Transmembrane helix</keyword>
<dbReference type="InterPro" id="IPR050297">
    <property type="entry name" value="LipidA_mod_glycosyltrf_83"/>
</dbReference>
<dbReference type="PANTHER" id="PTHR33908">
    <property type="entry name" value="MANNOSYLTRANSFERASE YKCB-RELATED"/>
    <property type="match status" value="1"/>
</dbReference>
<dbReference type="Proteomes" id="UP000324233">
    <property type="component" value="Chromosome"/>
</dbReference>
<dbReference type="InterPro" id="IPR038731">
    <property type="entry name" value="RgtA/B/C-like"/>
</dbReference>
<dbReference type="RefSeq" id="WP_148596958.1">
    <property type="nucleotide sequence ID" value="NZ_CP042997.1"/>
</dbReference>
<dbReference type="AlphaFoldDB" id="A0A5B9WAX2"/>
<evidence type="ECO:0000256" key="6">
    <source>
        <dbReference type="ARBA" id="ARBA00022989"/>
    </source>
</evidence>
<keyword evidence="3" id="KW-0328">Glycosyltransferase</keyword>
<evidence type="ECO:0000256" key="3">
    <source>
        <dbReference type="ARBA" id="ARBA00022676"/>
    </source>
</evidence>
<feature type="region of interest" description="Disordered" evidence="8">
    <location>
        <begin position="711"/>
        <end position="740"/>
    </location>
</feature>
<feature type="transmembrane region" description="Helical" evidence="9">
    <location>
        <begin position="404"/>
        <end position="421"/>
    </location>
</feature>
<feature type="transmembrane region" description="Helical" evidence="9">
    <location>
        <begin position="433"/>
        <end position="452"/>
    </location>
</feature>
<evidence type="ECO:0000313" key="13">
    <source>
        <dbReference type="Proteomes" id="UP000324233"/>
    </source>
</evidence>
<feature type="compositionally biased region" description="Basic and acidic residues" evidence="8">
    <location>
        <begin position="9"/>
        <end position="19"/>
    </location>
</feature>
<evidence type="ECO:0000256" key="8">
    <source>
        <dbReference type="SAM" id="MobiDB-lite"/>
    </source>
</evidence>
<feature type="transmembrane region" description="Helical" evidence="9">
    <location>
        <begin position="110"/>
        <end position="128"/>
    </location>
</feature>
<feature type="region of interest" description="Disordered" evidence="8">
    <location>
        <begin position="285"/>
        <end position="362"/>
    </location>
</feature>
<accession>A0A5B9WAX2</accession>
<feature type="transmembrane region" description="Helical" evidence="9">
    <location>
        <begin position="159"/>
        <end position="178"/>
    </location>
</feature>
<evidence type="ECO:0000256" key="2">
    <source>
        <dbReference type="ARBA" id="ARBA00022475"/>
    </source>
</evidence>
<organism evidence="12 13">
    <name type="scientific">Aquisphaera giovannonii</name>
    <dbReference type="NCBI Taxonomy" id="406548"/>
    <lineage>
        <taxon>Bacteria</taxon>
        <taxon>Pseudomonadati</taxon>
        <taxon>Planctomycetota</taxon>
        <taxon>Planctomycetia</taxon>
        <taxon>Isosphaerales</taxon>
        <taxon>Isosphaeraceae</taxon>
        <taxon>Aquisphaera</taxon>
    </lineage>
</organism>
<dbReference type="GO" id="GO:0016763">
    <property type="term" value="F:pentosyltransferase activity"/>
    <property type="evidence" value="ECO:0007669"/>
    <property type="project" value="TreeGrafter"/>
</dbReference>
<name>A0A5B9WAX2_9BACT</name>
<feature type="transmembrane region" description="Helical" evidence="9">
    <location>
        <begin position="525"/>
        <end position="548"/>
    </location>
</feature>
<dbReference type="EMBL" id="CP042997">
    <property type="protein sequence ID" value="QEH37394.1"/>
    <property type="molecule type" value="Genomic_DNA"/>
</dbReference>
<feature type="compositionally biased region" description="Pro residues" evidence="8">
    <location>
        <begin position="349"/>
        <end position="361"/>
    </location>
</feature>